<dbReference type="AlphaFoldDB" id="A0AAX1EIB6"/>
<dbReference type="RefSeq" id="WP_135060990.1">
    <property type="nucleotide sequence ID" value="NZ_CP038254.1"/>
</dbReference>
<dbReference type="Proteomes" id="UP000295517">
    <property type="component" value="Chromosome"/>
</dbReference>
<proteinExistence type="predicted"/>
<protein>
    <submittedName>
        <fullName evidence="1">DUF2490 domain-containing protein</fullName>
    </submittedName>
</protein>
<reference evidence="1 2" key="1">
    <citation type="submission" date="2019-03" db="EMBL/GenBank/DDBJ databases">
        <title>Diverse conjugative elements silence natural transformation in Legionella species.</title>
        <authorList>
            <person name="Durieux I."/>
            <person name="Ginevra C."/>
            <person name="Attaiech L."/>
            <person name="Picq K."/>
            <person name="Juan P.A."/>
            <person name="Jarraud S."/>
            <person name="Charpentier X."/>
        </authorList>
    </citation>
    <scope>NUCLEOTIDE SEQUENCE [LARGE SCALE GENOMIC DNA]</scope>
    <source>
        <strain evidence="1 2">HL-0427-4011</strain>
    </source>
</reference>
<evidence type="ECO:0000313" key="2">
    <source>
        <dbReference type="Proteomes" id="UP000295517"/>
    </source>
</evidence>
<organism evidence="1 2">
    <name type="scientific">Legionella israelensis</name>
    <dbReference type="NCBI Taxonomy" id="454"/>
    <lineage>
        <taxon>Bacteria</taxon>
        <taxon>Pseudomonadati</taxon>
        <taxon>Pseudomonadota</taxon>
        <taxon>Gammaproteobacteria</taxon>
        <taxon>Legionellales</taxon>
        <taxon>Legionellaceae</taxon>
        <taxon>Legionella</taxon>
    </lineage>
</organism>
<dbReference type="Pfam" id="PF10677">
    <property type="entry name" value="DUF2490"/>
    <property type="match status" value="1"/>
</dbReference>
<accession>A0AAX1EIB6</accession>
<gene>
    <name evidence="1" type="ORF">E3983_10935</name>
</gene>
<sequence>MSVVCKHLLLGFTVCVLSFFISKSYSDTVHDFQTWLNLTTTGHFERESRDFGRFKYWLEGQERVGENSSRFSQTLGRIGLGYTISDNISFWLGYAWIYTGEPFTAQPFHENRVWEQLLWSTSIKRFTFISRTRMEQRFLANGTKTAYRARQLVKLIKPLEIAPNYSIVSSDEIFWHKNNFIGRNGQGFDQNRFFIGFAYQFSPVLSTEVGYMNQYIRRFGAPNFLTNILSVNFFINL</sequence>
<name>A0AAX1EIB6_9GAMM</name>
<evidence type="ECO:0000313" key="1">
    <source>
        <dbReference type="EMBL" id="QBR84820.1"/>
    </source>
</evidence>
<dbReference type="InterPro" id="IPR019619">
    <property type="entry name" value="DUF2490"/>
</dbReference>
<dbReference type="EMBL" id="CP038254">
    <property type="protein sequence ID" value="QBR84820.1"/>
    <property type="molecule type" value="Genomic_DNA"/>
</dbReference>